<name>A0A9Q1FRG5_SYNKA</name>
<gene>
    <name evidence="1" type="ORF">SKAU_G00136080</name>
</gene>
<dbReference type="InterPro" id="IPR012337">
    <property type="entry name" value="RNaseH-like_sf"/>
</dbReference>
<dbReference type="EMBL" id="JAINUF010000004">
    <property type="protein sequence ID" value="KAJ8364777.1"/>
    <property type="molecule type" value="Genomic_DNA"/>
</dbReference>
<organism evidence="1 2">
    <name type="scientific">Synaphobranchus kaupii</name>
    <name type="common">Kaup's arrowtooth eel</name>
    <dbReference type="NCBI Taxonomy" id="118154"/>
    <lineage>
        <taxon>Eukaryota</taxon>
        <taxon>Metazoa</taxon>
        <taxon>Chordata</taxon>
        <taxon>Craniata</taxon>
        <taxon>Vertebrata</taxon>
        <taxon>Euteleostomi</taxon>
        <taxon>Actinopterygii</taxon>
        <taxon>Neopterygii</taxon>
        <taxon>Teleostei</taxon>
        <taxon>Anguilliformes</taxon>
        <taxon>Synaphobranchidae</taxon>
        <taxon>Synaphobranchus</taxon>
    </lineage>
</organism>
<dbReference type="SUPFAM" id="SSF53098">
    <property type="entry name" value="Ribonuclease H-like"/>
    <property type="match status" value="1"/>
</dbReference>
<reference evidence="1" key="1">
    <citation type="journal article" date="2023" name="Science">
        <title>Genome structures resolve the early diversification of teleost fishes.</title>
        <authorList>
            <person name="Parey E."/>
            <person name="Louis A."/>
            <person name="Montfort J."/>
            <person name="Bouchez O."/>
            <person name="Roques C."/>
            <person name="Iampietro C."/>
            <person name="Lluch J."/>
            <person name="Castinel A."/>
            <person name="Donnadieu C."/>
            <person name="Desvignes T."/>
            <person name="Floi Bucao C."/>
            <person name="Jouanno E."/>
            <person name="Wen M."/>
            <person name="Mejri S."/>
            <person name="Dirks R."/>
            <person name="Jansen H."/>
            <person name="Henkel C."/>
            <person name="Chen W.J."/>
            <person name="Zahm M."/>
            <person name="Cabau C."/>
            <person name="Klopp C."/>
            <person name="Thompson A.W."/>
            <person name="Robinson-Rechavi M."/>
            <person name="Braasch I."/>
            <person name="Lecointre G."/>
            <person name="Bobe J."/>
            <person name="Postlethwait J.H."/>
            <person name="Berthelot C."/>
            <person name="Roest Crollius H."/>
            <person name="Guiguen Y."/>
        </authorList>
    </citation>
    <scope>NUCLEOTIDE SEQUENCE</scope>
    <source>
        <strain evidence="1">WJC10195</strain>
    </source>
</reference>
<dbReference type="OrthoDB" id="10057873at2759"/>
<protein>
    <submittedName>
        <fullName evidence="1">Uncharacterized protein</fullName>
    </submittedName>
</protein>
<dbReference type="Proteomes" id="UP001152622">
    <property type="component" value="Chromosome 4"/>
</dbReference>
<proteinExistence type="predicted"/>
<dbReference type="AlphaFoldDB" id="A0A9Q1FRG5"/>
<sequence>MMKRLLETKIPLSEVLEEQGIDTLLTSDWSKLENLVKVMEPIAIHTDQLQTDSQSLSDVVPCLLNLEAHLQATTIGKQSAQVLLQSLKDCNHHKYRFLASKIEAEKVTTRTWL</sequence>
<keyword evidence="2" id="KW-1185">Reference proteome</keyword>
<evidence type="ECO:0000313" key="2">
    <source>
        <dbReference type="Proteomes" id="UP001152622"/>
    </source>
</evidence>
<accession>A0A9Q1FRG5</accession>
<evidence type="ECO:0000313" key="1">
    <source>
        <dbReference type="EMBL" id="KAJ8364777.1"/>
    </source>
</evidence>
<comment type="caution">
    <text evidence="1">The sequence shown here is derived from an EMBL/GenBank/DDBJ whole genome shotgun (WGS) entry which is preliminary data.</text>
</comment>